<feature type="domain" description="G-protein coupled receptors family 1 profile" evidence="7">
    <location>
        <begin position="56"/>
        <end position="315"/>
    </location>
</feature>
<feature type="compositionally biased region" description="Basic and acidic residues" evidence="5">
    <location>
        <begin position="352"/>
        <end position="363"/>
    </location>
</feature>
<dbReference type="GO" id="GO:0016020">
    <property type="term" value="C:membrane"/>
    <property type="evidence" value="ECO:0007669"/>
    <property type="project" value="UniProtKB-SubCell"/>
</dbReference>
<keyword evidence="3 6" id="KW-1133">Transmembrane helix</keyword>
<feature type="transmembrane region" description="Helical" evidence="6">
    <location>
        <begin position="87"/>
        <end position="106"/>
    </location>
</feature>
<dbReference type="EMBL" id="UYSG01011304">
    <property type="protein sequence ID" value="VDL61867.1"/>
    <property type="molecule type" value="Genomic_DNA"/>
</dbReference>
<dbReference type="PROSITE" id="PS50262">
    <property type="entry name" value="G_PROTEIN_RECEP_F1_2"/>
    <property type="match status" value="1"/>
</dbReference>
<dbReference type="Proteomes" id="UP000321570">
    <property type="component" value="Unassembled WGS sequence"/>
</dbReference>
<evidence type="ECO:0000256" key="2">
    <source>
        <dbReference type="ARBA" id="ARBA00022692"/>
    </source>
</evidence>
<dbReference type="OrthoDB" id="10044919at2759"/>
<evidence type="ECO:0000259" key="7">
    <source>
        <dbReference type="PROSITE" id="PS50262"/>
    </source>
</evidence>
<name>A0A0R3SVA8_HYMDI</name>
<feature type="transmembrane region" description="Helical" evidence="6">
    <location>
        <begin position="256"/>
        <end position="282"/>
    </location>
</feature>
<evidence type="ECO:0000313" key="11">
    <source>
        <dbReference type="Proteomes" id="UP000321570"/>
    </source>
</evidence>
<proteinExistence type="predicted"/>
<feature type="transmembrane region" description="Helical" evidence="6">
    <location>
        <begin position="159"/>
        <end position="182"/>
    </location>
</feature>
<feature type="compositionally biased region" description="Polar residues" evidence="5">
    <location>
        <begin position="366"/>
        <end position="375"/>
    </location>
</feature>
<evidence type="ECO:0000256" key="4">
    <source>
        <dbReference type="ARBA" id="ARBA00023136"/>
    </source>
</evidence>
<keyword evidence="4 6" id="KW-0472">Membrane</keyword>
<dbReference type="Pfam" id="PF00001">
    <property type="entry name" value="7tm_1"/>
    <property type="match status" value="1"/>
</dbReference>
<gene>
    <name evidence="8" type="ORF">HDID_LOCUS9495</name>
    <name evidence="9" type="ORF">WMSIL1_LOCUS11191</name>
</gene>
<accession>A0A0R3SVA8</accession>
<dbReference type="SUPFAM" id="SSF81321">
    <property type="entry name" value="Family A G protein-coupled receptor-like"/>
    <property type="match status" value="1"/>
</dbReference>
<evidence type="ECO:0000256" key="5">
    <source>
        <dbReference type="SAM" id="MobiDB-lite"/>
    </source>
</evidence>
<dbReference type="PANTHER" id="PTHR46641:SF6">
    <property type="entry name" value="G-PROTEIN COUPLED RECEPTORS FAMILY 1 PROFILE DOMAIN-CONTAINING PROTEIN"/>
    <property type="match status" value="1"/>
</dbReference>
<keyword evidence="11" id="KW-1185">Reference proteome</keyword>
<dbReference type="PANTHER" id="PTHR46641">
    <property type="entry name" value="FMRFAMIDE RECEPTOR-RELATED"/>
    <property type="match status" value="1"/>
</dbReference>
<reference evidence="8 10" key="2">
    <citation type="submission" date="2018-11" db="EMBL/GenBank/DDBJ databases">
        <authorList>
            <consortium name="Pathogen Informatics"/>
        </authorList>
    </citation>
    <scope>NUCLEOTIDE SEQUENCE [LARGE SCALE GENOMIC DNA]</scope>
</reference>
<sequence length="375" mass="43326">MLKEACNVTLPSPECLLPNYTVPWDDNMSLSQVNEEIYYVTTVVTGTPITIIGLITSIACTLVFSIYPITQKTTRYLLIINSVEDTLYLTLLSLIRLIGVMLRLGANIEYYYNNILDTIAKFVDFFRNWTIVFIAFERFMLICYPLYFNQNKGGNWLKWAFIGLTIVTLLVRTPTLLTFVFMYMDKCYENTIAFSIDGLTDALFFTLLPLCLLTFFTVRILLKTRSLQNWRKTHSAGDSENTMAIERMNKRVHTTLMVILISFLFLIFPFVPNGIIRIIIAFGNDDCMVYLFRYITAAMAYLGTLLSSSLNFFIYLITWPKFRKCLWRLITTPFICDLRRNTKYISEEKSKSAVSKRKSEAAVEHNATTNDTSDK</sequence>
<reference evidence="9 11" key="3">
    <citation type="submission" date="2019-07" db="EMBL/GenBank/DDBJ databases">
        <authorList>
            <person name="Jastrzebski P J."/>
            <person name="Paukszto L."/>
            <person name="Jastrzebski P J."/>
        </authorList>
    </citation>
    <scope>NUCLEOTIDE SEQUENCE [LARGE SCALE GENOMIC DNA]</scope>
    <source>
        <strain evidence="9 11">WMS-il1</strain>
    </source>
</reference>
<dbReference type="Gene3D" id="1.20.1070.10">
    <property type="entry name" value="Rhodopsin 7-helix transmembrane proteins"/>
    <property type="match status" value="1"/>
</dbReference>
<dbReference type="STRING" id="6216.A0A0R3SVA8"/>
<reference evidence="12" key="1">
    <citation type="submission" date="2017-02" db="UniProtKB">
        <authorList>
            <consortium name="WormBaseParasite"/>
        </authorList>
    </citation>
    <scope>IDENTIFICATION</scope>
</reference>
<feature type="region of interest" description="Disordered" evidence="5">
    <location>
        <begin position="352"/>
        <end position="375"/>
    </location>
</feature>
<organism evidence="12">
    <name type="scientific">Hymenolepis diminuta</name>
    <name type="common">Rat tapeworm</name>
    <dbReference type="NCBI Taxonomy" id="6216"/>
    <lineage>
        <taxon>Eukaryota</taxon>
        <taxon>Metazoa</taxon>
        <taxon>Spiralia</taxon>
        <taxon>Lophotrochozoa</taxon>
        <taxon>Platyhelminthes</taxon>
        <taxon>Cestoda</taxon>
        <taxon>Eucestoda</taxon>
        <taxon>Cyclophyllidea</taxon>
        <taxon>Hymenolepididae</taxon>
        <taxon>Hymenolepis</taxon>
    </lineage>
</organism>
<evidence type="ECO:0000256" key="1">
    <source>
        <dbReference type="ARBA" id="ARBA00004370"/>
    </source>
</evidence>
<keyword evidence="2 6" id="KW-0812">Transmembrane</keyword>
<evidence type="ECO:0000256" key="3">
    <source>
        <dbReference type="ARBA" id="ARBA00022989"/>
    </source>
</evidence>
<evidence type="ECO:0000313" key="12">
    <source>
        <dbReference type="WBParaSite" id="HDID_0000949701-mRNA-1"/>
    </source>
</evidence>
<evidence type="ECO:0000256" key="6">
    <source>
        <dbReference type="SAM" id="Phobius"/>
    </source>
</evidence>
<evidence type="ECO:0000313" key="9">
    <source>
        <dbReference type="EMBL" id="VUZ52758.1"/>
    </source>
</evidence>
<feature type="transmembrane region" description="Helical" evidence="6">
    <location>
        <begin position="126"/>
        <end position="147"/>
    </location>
</feature>
<comment type="subcellular location">
    <subcellularLocation>
        <location evidence="1">Membrane</location>
    </subcellularLocation>
</comment>
<dbReference type="WBParaSite" id="HDID_0000949701-mRNA-1">
    <property type="protein sequence ID" value="HDID_0000949701-mRNA-1"/>
    <property type="gene ID" value="HDID_0000949701"/>
</dbReference>
<dbReference type="Proteomes" id="UP000274504">
    <property type="component" value="Unassembled WGS sequence"/>
</dbReference>
<feature type="transmembrane region" description="Helical" evidence="6">
    <location>
        <begin position="37"/>
        <end position="67"/>
    </location>
</feature>
<dbReference type="InterPro" id="IPR000276">
    <property type="entry name" value="GPCR_Rhodpsn"/>
</dbReference>
<protein>
    <submittedName>
        <fullName evidence="12">G_PROTEIN_RECEP_F1_2 domain-containing protein</fullName>
    </submittedName>
</protein>
<dbReference type="GO" id="GO:0004930">
    <property type="term" value="F:G protein-coupled receptor activity"/>
    <property type="evidence" value="ECO:0007669"/>
    <property type="project" value="InterPro"/>
</dbReference>
<evidence type="ECO:0000313" key="8">
    <source>
        <dbReference type="EMBL" id="VDL61867.1"/>
    </source>
</evidence>
<dbReference type="InterPro" id="IPR017452">
    <property type="entry name" value="GPCR_Rhodpsn_7TM"/>
</dbReference>
<dbReference type="AlphaFoldDB" id="A0A0R3SVA8"/>
<feature type="transmembrane region" description="Helical" evidence="6">
    <location>
        <begin position="294"/>
        <end position="318"/>
    </location>
</feature>
<evidence type="ECO:0000313" key="10">
    <source>
        <dbReference type="Proteomes" id="UP000274504"/>
    </source>
</evidence>
<feature type="transmembrane region" description="Helical" evidence="6">
    <location>
        <begin position="202"/>
        <end position="222"/>
    </location>
</feature>
<dbReference type="EMBL" id="CABIJS010000521">
    <property type="protein sequence ID" value="VUZ52758.1"/>
    <property type="molecule type" value="Genomic_DNA"/>
</dbReference>
<dbReference type="InterPro" id="IPR052954">
    <property type="entry name" value="GPCR-Ligand_Int"/>
</dbReference>